<reference evidence="1" key="1">
    <citation type="submission" date="2019-08" db="EMBL/GenBank/DDBJ databases">
        <authorList>
            <person name="Kucharzyk K."/>
            <person name="Murdoch R.W."/>
            <person name="Higgins S."/>
            <person name="Loffler F."/>
        </authorList>
    </citation>
    <scope>NUCLEOTIDE SEQUENCE</scope>
</reference>
<proteinExistence type="predicted"/>
<name>A0A645E3U9_9ZZZZ</name>
<sequence length="67" mass="7431">MPVPGNIADKVHAGVFVIACAGEDRGSVLGEFVQIRRNRDIEQLQCFHDAALSLKIRRIVIIFVTII</sequence>
<comment type="caution">
    <text evidence="1">The sequence shown here is derived from an EMBL/GenBank/DDBJ whole genome shotgun (WGS) entry which is preliminary data.</text>
</comment>
<accession>A0A645E3U9</accession>
<protein>
    <submittedName>
        <fullName evidence="1">Uncharacterized protein</fullName>
    </submittedName>
</protein>
<organism evidence="1">
    <name type="scientific">bioreactor metagenome</name>
    <dbReference type="NCBI Taxonomy" id="1076179"/>
    <lineage>
        <taxon>unclassified sequences</taxon>
        <taxon>metagenomes</taxon>
        <taxon>ecological metagenomes</taxon>
    </lineage>
</organism>
<dbReference type="AlphaFoldDB" id="A0A645E3U9"/>
<dbReference type="EMBL" id="VSSQ01041759">
    <property type="protein sequence ID" value="MPM95242.1"/>
    <property type="molecule type" value="Genomic_DNA"/>
</dbReference>
<evidence type="ECO:0000313" key="1">
    <source>
        <dbReference type="EMBL" id="MPM95242.1"/>
    </source>
</evidence>
<gene>
    <name evidence="1" type="ORF">SDC9_142396</name>
</gene>